<proteinExistence type="predicted"/>
<evidence type="ECO:0000313" key="2">
    <source>
        <dbReference type="EMBL" id="ORZ20604.1"/>
    </source>
</evidence>
<evidence type="ECO:0000313" key="3">
    <source>
        <dbReference type="Proteomes" id="UP000193560"/>
    </source>
</evidence>
<dbReference type="Gene3D" id="3.40.50.11350">
    <property type="match status" value="1"/>
</dbReference>
<dbReference type="Proteomes" id="UP000193560">
    <property type="component" value="Unassembled WGS sequence"/>
</dbReference>
<keyword evidence="1" id="KW-0812">Transmembrane</keyword>
<accession>A0A1X2IQR9</accession>
<feature type="transmembrane region" description="Helical" evidence="1">
    <location>
        <begin position="12"/>
        <end position="30"/>
    </location>
</feature>
<gene>
    <name evidence="2" type="ORF">BCR42DRAFT_409134</name>
</gene>
<dbReference type="EMBL" id="MCGE01000006">
    <property type="protein sequence ID" value="ORZ20604.1"/>
    <property type="molecule type" value="Genomic_DNA"/>
</dbReference>
<name>A0A1X2IQR9_9FUNG</name>
<comment type="caution">
    <text evidence="2">The sequence shown here is derived from an EMBL/GenBank/DDBJ whole genome shotgun (WGS) entry which is preliminary data.</text>
</comment>
<evidence type="ECO:0000256" key="1">
    <source>
        <dbReference type="SAM" id="Phobius"/>
    </source>
</evidence>
<sequence length="514" mass="59332">MSFRSGRHTKRYIIILGIILIITYLSSLQVKTGHGTSGPLVADDDVDPMAFDYIRPLEHDQDRVDGQLEIIPAAPVALPEQKPSIPSSYAASIQRINQKYCGSSQCRFILPVAITEQESKAQYHFRQLAFLAGKVHRTIVLPNVHSSHLGACRQHPFDFYYDYSWMDANKDAFNYITMEQFQYWLQERRAVEATPSGQEVFIEINEAYPHLAKADNCFKDLFDFTHRPRTRFQLEDPETESKRTGNFTEILMDVLGDKARQKDYIDQRARDRLVQGDDGMTTVNDQDVVPDLEVIHLFYDRRFGYIEDPRVEEPLAYHSRWTTLADQIAAQLYPFVAIHWRMERLEPLSNMQPCAESLVRKLDTLKDSMAIPTKNVFLLTDYPHLLTSPMAKPESMSFKLNELQQEHHDAVRYLYERTNVTLTTLQRPDIPYQDLPSSNWNLIPVEAMSKPADKSILGIVDKLVAIRAQWFLYGQPAVCGKESSFTRRIRSERVDAYQQGDPKIIYPADVFRLS</sequence>
<keyword evidence="1" id="KW-1133">Transmembrane helix</keyword>
<reference evidence="2 3" key="1">
    <citation type="submission" date="2016-07" db="EMBL/GenBank/DDBJ databases">
        <title>Pervasive Adenine N6-methylation of Active Genes in Fungi.</title>
        <authorList>
            <consortium name="DOE Joint Genome Institute"/>
            <person name="Mondo S.J."/>
            <person name="Dannebaum R.O."/>
            <person name="Kuo R.C."/>
            <person name="Labutti K."/>
            <person name="Haridas S."/>
            <person name="Kuo A."/>
            <person name="Salamov A."/>
            <person name="Ahrendt S.R."/>
            <person name="Lipzen A."/>
            <person name="Sullivan W."/>
            <person name="Andreopoulos W.B."/>
            <person name="Clum A."/>
            <person name="Lindquist E."/>
            <person name="Daum C."/>
            <person name="Ramamoorthy G.K."/>
            <person name="Gryganskyi A."/>
            <person name="Culley D."/>
            <person name="Magnuson J.K."/>
            <person name="James T.Y."/>
            <person name="O'Malley M.A."/>
            <person name="Stajich J.E."/>
            <person name="Spatafora J.W."/>
            <person name="Visel A."/>
            <person name="Grigoriev I.V."/>
        </authorList>
    </citation>
    <scope>NUCLEOTIDE SEQUENCE [LARGE SCALE GENOMIC DNA]</scope>
    <source>
        <strain evidence="2 3">NRRL 1336</strain>
    </source>
</reference>
<evidence type="ECO:0008006" key="4">
    <source>
        <dbReference type="Google" id="ProtNLM"/>
    </source>
</evidence>
<organism evidence="2 3">
    <name type="scientific">Absidia repens</name>
    <dbReference type="NCBI Taxonomy" id="90262"/>
    <lineage>
        <taxon>Eukaryota</taxon>
        <taxon>Fungi</taxon>
        <taxon>Fungi incertae sedis</taxon>
        <taxon>Mucoromycota</taxon>
        <taxon>Mucoromycotina</taxon>
        <taxon>Mucoromycetes</taxon>
        <taxon>Mucorales</taxon>
        <taxon>Cunninghamellaceae</taxon>
        <taxon>Absidia</taxon>
    </lineage>
</organism>
<protein>
    <recommendedName>
        <fullName evidence="4">GDP-fucose protein O-fucosyltransferase-domain-containing protein</fullName>
    </recommendedName>
</protein>
<dbReference type="AlphaFoldDB" id="A0A1X2IQR9"/>
<keyword evidence="1" id="KW-0472">Membrane</keyword>
<keyword evidence="3" id="KW-1185">Reference proteome</keyword>
<dbReference type="OrthoDB" id="2020419at2759"/>